<reference evidence="1 2" key="1">
    <citation type="submission" date="2023-04" db="EMBL/GenBank/DDBJ databases">
        <title>Forest soil microbial communities from Buena Vista Peninsula, Colon Province, Panama.</title>
        <authorList>
            <person name="Bouskill N."/>
        </authorList>
    </citation>
    <scope>NUCLEOTIDE SEQUENCE [LARGE SCALE GENOMIC DNA]</scope>
    <source>
        <strain evidence="1 2">CFH S0262</strain>
    </source>
</reference>
<dbReference type="RefSeq" id="WP_280763208.1">
    <property type="nucleotide sequence ID" value="NZ_JARXVC010000017.1"/>
</dbReference>
<evidence type="ECO:0000313" key="1">
    <source>
        <dbReference type="EMBL" id="MDH6283955.1"/>
    </source>
</evidence>
<dbReference type="EMBL" id="JARXVC010000017">
    <property type="protein sequence ID" value="MDH6283955.1"/>
    <property type="molecule type" value="Genomic_DNA"/>
</dbReference>
<protein>
    <recommendedName>
        <fullName evidence="3">IrrE N-terminal-like domain-containing protein</fullName>
    </recommendedName>
</protein>
<evidence type="ECO:0008006" key="3">
    <source>
        <dbReference type="Google" id="ProtNLM"/>
    </source>
</evidence>
<organism evidence="1 2">
    <name type="scientific">Prescottella agglutinans</name>
    <dbReference type="NCBI Taxonomy" id="1644129"/>
    <lineage>
        <taxon>Bacteria</taxon>
        <taxon>Bacillati</taxon>
        <taxon>Actinomycetota</taxon>
        <taxon>Actinomycetes</taxon>
        <taxon>Mycobacteriales</taxon>
        <taxon>Nocardiaceae</taxon>
        <taxon>Prescottella</taxon>
    </lineage>
</organism>
<keyword evidence="2" id="KW-1185">Reference proteome</keyword>
<accession>A0ABT6MJ82</accession>
<name>A0ABT6MJ82_9NOCA</name>
<evidence type="ECO:0000313" key="2">
    <source>
        <dbReference type="Proteomes" id="UP001160334"/>
    </source>
</evidence>
<sequence>MFWLPRRKQADDATEKVHVRIDKMMSEILDSIPSPWRFEDFCEYVADRRGKPIELRPIDAVLLDGAPCGWSVDYEASDIIYYAVNTAADHSRFISYHECAHLLFGHTGTERARQAIVDLAPELDRDKVRNALGRTDFKDPQETEAEILALRLHRYDMDMFDLRATDPAAAARVVRFRKLLGGLQ</sequence>
<comment type="caution">
    <text evidence="1">The sequence shown here is derived from an EMBL/GenBank/DDBJ whole genome shotgun (WGS) entry which is preliminary data.</text>
</comment>
<proteinExistence type="predicted"/>
<dbReference type="Proteomes" id="UP001160334">
    <property type="component" value="Unassembled WGS sequence"/>
</dbReference>
<gene>
    <name evidence="1" type="ORF">M2280_005206</name>
</gene>